<keyword evidence="3" id="KW-1185">Reference proteome</keyword>
<dbReference type="RefSeq" id="WP_289825096.1">
    <property type="nucleotide sequence ID" value="NZ_JAUEIE010000005.1"/>
</dbReference>
<sequence>MLEKLRISLIFINLVFLKSLSLNHRMHNLYTKFVRILEICKQFSNNLVNDQGNIVRCGPVPKFSDLEVVALSLAAESESIDSEKWLFDYKLQEYKEQIPNLISRRQFNDRRKKTAGLCEAIRKRIALKMDGGEDFFLVDSKPVEVCRLASGKRCKMGQTGDFSKAPDFGYCASQNTYYFGYKLHAVCGLSGVVHSYDLSKASVHDLNYMKDIKLEYHNCSIYGDKGYIGADVQLDLFETAHIRLECPYRLNQKDWKPTFIPFAKARKRIETIFSQLSDQFLIIRNYAKITNGLFARIIGKISALTVSQYANYINNKPIGRIKYALN</sequence>
<proteinExistence type="predicted"/>
<name>A0ABT7WXE6_9BACT</name>
<evidence type="ECO:0000313" key="2">
    <source>
        <dbReference type="EMBL" id="MDN0022620.1"/>
    </source>
</evidence>
<evidence type="ECO:0000313" key="3">
    <source>
        <dbReference type="Proteomes" id="UP001167831"/>
    </source>
</evidence>
<dbReference type="NCBIfam" id="NF033520">
    <property type="entry name" value="transpos_IS982"/>
    <property type="match status" value="1"/>
</dbReference>
<gene>
    <name evidence="2" type="ORF">QVN81_06205</name>
</gene>
<reference evidence="2" key="1">
    <citation type="submission" date="2023-06" db="EMBL/GenBank/DDBJ databases">
        <authorList>
            <person name="Zeman M."/>
            <person name="Kubasova T."/>
            <person name="Jahodarova E."/>
            <person name="Nykrynova M."/>
            <person name="Rychlik I."/>
        </authorList>
    </citation>
    <scope>NUCLEOTIDE SEQUENCE</scope>
    <source>
        <strain evidence="2">ET37</strain>
    </source>
</reference>
<dbReference type="Pfam" id="PF01609">
    <property type="entry name" value="DDE_Tnp_1"/>
    <property type="match status" value="1"/>
</dbReference>
<reference evidence="2" key="2">
    <citation type="submission" date="2024-05" db="EMBL/GenBank/DDBJ databases">
        <title>Identification and characterization of horizontal gene transfer across gut microbiota members of farm animals based on homology search.</title>
        <authorList>
            <person name="Schwarzerova J."/>
            <person name="Nykrynova M."/>
            <person name="Jureckova K."/>
            <person name="Cejkova D."/>
            <person name="Rychlik I."/>
        </authorList>
    </citation>
    <scope>NUCLEOTIDE SEQUENCE</scope>
    <source>
        <strain evidence="2">ET37</strain>
    </source>
</reference>
<protein>
    <submittedName>
        <fullName evidence="2">IS982 family transposase</fullName>
    </submittedName>
</protein>
<comment type="caution">
    <text evidence="2">The sequence shown here is derived from an EMBL/GenBank/DDBJ whole genome shotgun (WGS) entry which is preliminary data.</text>
</comment>
<organism evidence="2 3">
    <name type="scientific">Leyella lascolaii</name>
    <dbReference type="NCBI Taxonomy" id="1776379"/>
    <lineage>
        <taxon>Bacteria</taxon>
        <taxon>Pseudomonadati</taxon>
        <taxon>Bacteroidota</taxon>
        <taxon>Bacteroidia</taxon>
        <taxon>Bacteroidales</taxon>
        <taxon>Prevotellaceae</taxon>
        <taxon>Leyella</taxon>
    </lineage>
</organism>
<dbReference type="InterPro" id="IPR002559">
    <property type="entry name" value="Transposase_11"/>
</dbReference>
<evidence type="ECO:0000259" key="1">
    <source>
        <dbReference type="Pfam" id="PF01609"/>
    </source>
</evidence>
<dbReference type="Proteomes" id="UP001167831">
    <property type="component" value="Unassembled WGS sequence"/>
</dbReference>
<accession>A0ABT7WXE6</accession>
<dbReference type="EMBL" id="JAUEIE010000005">
    <property type="protein sequence ID" value="MDN0022620.1"/>
    <property type="molecule type" value="Genomic_DNA"/>
</dbReference>
<feature type="domain" description="Transposase IS4-like" evidence="1">
    <location>
        <begin position="132"/>
        <end position="304"/>
    </location>
</feature>